<evidence type="ECO:0000256" key="4">
    <source>
        <dbReference type="ARBA" id="ARBA00022990"/>
    </source>
</evidence>
<evidence type="ECO:0000259" key="7">
    <source>
        <dbReference type="PROSITE" id="PS51329"/>
    </source>
</evidence>
<feature type="region of interest" description="Disordered" evidence="6">
    <location>
        <begin position="164"/>
        <end position="201"/>
    </location>
</feature>
<dbReference type="PROSITE" id="PS51329">
    <property type="entry name" value="C_CAP_COFACTOR_C"/>
    <property type="match status" value="1"/>
</dbReference>
<feature type="region of interest" description="Disordered" evidence="6">
    <location>
        <begin position="37"/>
        <end position="58"/>
    </location>
</feature>
<evidence type="ECO:0000256" key="1">
    <source>
        <dbReference type="ARBA" id="ARBA00004496"/>
    </source>
</evidence>
<accession>A0AA85K2R2</accession>
<dbReference type="InterPro" id="IPR038397">
    <property type="entry name" value="TBCC_N_sf"/>
</dbReference>
<organism evidence="8 9">
    <name type="scientific">Trichobilharzia regenti</name>
    <name type="common">Nasal bird schistosome</name>
    <dbReference type="NCBI Taxonomy" id="157069"/>
    <lineage>
        <taxon>Eukaryota</taxon>
        <taxon>Metazoa</taxon>
        <taxon>Spiralia</taxon>
        <taxon>Lophotrochozoa</taxon>
        <taxon>Platyhelminthes</taxon>
        <taxon>Trematoda</taxon>
        <taxon>Digenea</taxon>
        <taxon>Strigeidida</taxon>
        <taxon>Schistosomatoidea</taxon>
        <taxon>Schistosomatidae</taxon>
        <taxon>Trichobilharzia</taxon>
    </lineage>
</organism>
<evidence type="ECO:0000256" key="6">
    <source>
        <dbReference type="SAM" id="MobiDB-lite"/>
    </source>
</evidence>
<sequence>MSVNMAASSTRNDGDSTTVDNNRKIILNRLAERHAQISAVNSQRKKDAGESMSSSGSSMTESAAAAAVADKHTDFLQQFLQYKEAVINDLENTIDKIHTHNLQISERTQVLDDILLRLDHMQKWLNEVSMYLTTFDNERARLELKGLIDLFHEKKKELLPSKKFGFSRQQKTNKQENMPKTENEMKTTTNDQDTSTKTAANTTTTTTFSTLAADESSMYDPRYTLTHITGSQHCVIPRPDNSSSSSPSSEISTINQSVYLADLLDCTVKVCSVFGSLIGRRLKNCKIYCYPIAGSVWLDDCINCDLVFACRQLRVHKTLHCRLALHTSSRPIIEDSTDLHVAPYQYTYDTLDSDLCTAGLSNDNCESNLWREIEDFSCPNRRLTIGSSNWCILPETEWSSLRPS</sequence>
<comment type="subcellular location">
    <subcellularLocation>
        <location evidence="1">Cytoplasm</location>
    </subcellularLocation>
</comment>
<feature type="domain" description="C-CAP/cofactor C-like" evidence="7">
    <location>
        <begin position="221"/>
        <end position="378"/>
    </location>
</feature>
<dbReference type="Gene3D" id="1.20.58.1250">
    <property type="entry name" value="Tubulin Binding Cofactor C, N-terminal domain"/>
    <property type="match status" value="1"/>
</dbReference>
<feature type="region of interest" description="Disordered" evidence="6">
    <location>
        <begin position="1"/>
        <end position="20"/>
    </location>
</feature>
<dbReference type="GO" id="GO:0007021">
    <property type="term" value="P:tubulin complex assembly"/>
    <property type="evidence" value="ECO:0007669"/>
    <property type="project" value="TreeGrafter"/>
</dbReference>
<feature type="compositionally biased region" description="Basic and acidic residues" evidence="6">
    <location>
        <begin position="173"/>
        <end position="185"/>
    </location>
</feature>
<dbReference type="InterPro" id="IPR027684">
    <property type="entry name" value="TBCC"/>
</dbReference>
<dbReference type="InterPro" id="IPR012945">
    <property type="entry name" value="Tubulin-bd_cofactor_C_dom"/>
</dbReference>
<reference evidence="8" key="1">
    <citation type="submission" date="2022-06" db="EMBL/GenBank/DDBJ databases">
        <authorList>
            <person name="Berger JAMES D."/>
            <person name="Berger JAMES D."/>
        </authorList>
    </citation>
    <scope>NUCLEOTIDE SEQUENCE [LARGE SCALE GENOMIC DNA]</scope>
</reference>
<evidence type="ECO:0000256" key="2">
    <source>
        <dbReference type="ARBA" id="ARBA00008848"/>
    </source>
</evidence>
<evidence type="ECO:0000256" key="5">
    <source>
        <dbReference type="ARBA" id="ARBA00026055"/>
    </source>
</evidence>
<evidence type="ECO:0000313" key="9">
    <source>
        <dbReference type="WBParaSite" id="TREG1_59010.1"/>
    </source>
</evidence>
<keyword evidence="4" id="KW-0007">Acetylation</keyword>
<dbReference type="GO" id="GO:0015631">
    <property type="term" value="F:tubulin binding"/>
    <property type="evidence" value="ECO:0007669"/>
    <property type="project" value="InterPro"/>
</dbReference>
<comment type="subunit">
    <text evidence="5">Supercomplex made of cofactors A to E. Cofactors A and D function by capturing and stabilizing tubulin in a quasi-native conformation. Cofactor E binds to the cofactor D-tubulin complex; interaction with cofactor C then causes the release of tubulin polypeptides that are committed to the native state.</text>
</comment>
<reference evidence="9" key="2">
    <citation type="submission" date="2023-11" db="UniProtKB">
        <authorList>
            <consortium name="WormBaseParasite"/>
        </authorList>
    </citation>
    <scope>IDENTIFICATION</scope>
</reference>
<name>A0AA85K2R2_TRIRE</name>
<proteinExistence type="inferred from homology"/>
<feature type="compositionally biased region" description="Low complexity" evidence="6">
    <location>
        <begin position="186"/>
        <end position="201"/>
    </location>
</feature>
<dbReference type="Gene3D" id="2.160.20.70">
    <property type="match status" value="1"/>
</dbReference>
<dbReference type="Proteomes" id="UP000050795">
    <property type="component" value="Unassembled WGS sequence"/>
</dbReference>
<dbReference type="WBParaSite" id="TREG1_59010.1">
    <property type="protein sequence ID" value="TREG1_59010.1"/>
    <property type="gene ID" value="TREG1_59010"/>
</dbReference>
<evidence type="ECO:0000313" key="8">
    <source>
        <dbReference type="Proteomes" id="UP000050795"/>
    </source>
</evidence>
<dbReference type="PANTHER" id="PTHR15139:SF0">
    <property type="entry name" value="TUBULIN-SPECIFIC CHAPERONE C"/>
    <property type="match status" value="1"/>
</dbReference>
<dbReference type="InterPro" id="IPR016098">
    <property type="entry name" value="CAP/MinC_C"/>
</dbReference>
<evidence type="ECO:0000256" key="3">
    <source>
        <dbReference type="ARBA" id="ARBA00022490"/>
    </source>
</evidence>
<dbReference type="GO" id="GO:0005737">
    <property type="term" value="C:cytoplasm"/>
    <property type="evidence" value="ECO:0007669"/>
    <property type="project" value="UniProtKB-SubCell"/>
</dbReference>
<keyword evidence="3" id="KW-0963">Cytoplasm</keyword>
<dbReference type="Pfam" id="PF07986">
    <property type="entry name" value="TBCC"/>
    <property type="match status" value="1"/>
</dbReference>
<protein>
    <recommendedName>
        <fullName evidence="7">C-CAP/cofactor C-like domain-containing protein</fullName>
    </recommendedName>
</protein>
<dbReference type="InterPro" id="IPR031925">
    <property type="entry name" value="TBCC_N"/>
</dbReference>
<dbReference type="AlphaFoldDB" id="A0AA85K2R2"/>
<dbReference type="Pfam" id="PF16752">
    <property type="entry name" value="TBCC_N"/>
    <property type="match status" value="1"/>
</dbReference>
<keyword evidence="8" id="KW-1185">Reference proteome</keyword>
<dbReference type="PANTHER" id="PTHR15139">
    <property type="entry name" value="TUBULIN FOLDING COFACTOR C"/>
    <property type="match status" value="1"/>
</dbReference>
<dbReference type="GO" id="GO:0007023">
    <property type="term" value="P:post-chaperonin tubulin folding pathway"/>
    <property type="evidence" value="ECO:0007669"/>
    <property type="project" value="InterPro"/>
</dbReference>
<dbReference type="InterPro" id="IPR017901">
    <property type="entry name" value="C-CAP_CF_C-like"/>
</dbReference>
<comment type="similarity">
    <text evidence="2">Belongs to the TBCC family.</text>
</comment>